<gene>
    <name evidence="2" type="ordered locus">AYWB_319</name>
</gene>
<reference evidence="2 3" key="1">
    <citation type="journal article" date="2006" name="J. Bacteriol.">
        <title>Living with genome instability: the adaptation of phytoplasmas to diverse environments of their insect and plant hosts.</title>
        <authorList>
            <person name="Bai X."/>
            <person name="Zhang J."/>
            <person name="Ewing A."/>
            <person name="Miller S.A."/>
            <person name="Jancso Radek A."/>
            <person name="Shevchenko D.V."/>
            <person name="Tsukerman K."/>
            <person name="Walunas T."/>
            <person name="Lapidus A."/>
            <person name="Campbell J.W."/>
            <person name="Hogenhout S.A."/>
        </authorList>
    </citation>
    <scope>NUCLEOTIDE SEQUENCE [LARGE SCALE GENOMIC DNA]</scope>
    <source>
        <strain evidence="2 3">AYWB</strain>
    </source>
</reference>
<keyword evidence="1" id="KW-0812">Transmembrane</keyword>
<evidence type="ECO:0000313" key="3">
    <source>
        <dbReference type="Proteomes" id="UP000001934"/>
    </source>
</evidence>
<dbReference type="Proteomes" id="UP000001934">
    <property type="component" value="Chromosome"/>
</dbReference>
<name>Q2NJF7_AYWBP</name>
<feature type="transmembrane region" description="Helical" evidence="1">
    <location>
        <begin position="33"/>
        <end position="52"/>
    </location>
</feature>
<evidence type="ECO:0000256" key="1">
    <source>
        <dbReference type="SAM" id="Phobius"/>
    </source>
</evidence>
<sequence>MKKYKKIEATELIHKQTTTTQANKLEKLKLKPFLFVLTFLLSLINLILLLYLLLCFKTLLFCFFFLMLFLLFLFVFITLFSFLNIRHYNL</sequence>
<dbReference type="AlphaFoldDB" id="Q2NJF7"/>
<organism evidence="2 3">
    <name type="scientific">Aster yellows witches'-broom phytoplasma (strain AYWB)</name>
    <dbReference type="NCBI Taxonomy" id="322098"/>
    <lineage>
        <taxon>Bacteria</taxon>
        <taxon>Bacillati</taxon>
        <taxon>Mycoplasmatota</taxon>
        <taxon>Mollicutes</taxon>
        <taxon>Acholeplasmatales</taxon>
        <taxon>Acholeplasmataceae</taxon>
        <taxon>Candidatus Phytoplasma</taxon>
        <taxon>16SrI (Aster yellows group)</taxon>
    </lineage>
</organism>
<evidence type="ECO:0000313" key="2">
    <source>
        <dbReference type="EMBL" id="ABC65436.1"/>
    </source>
</evidence>
<keyword evidence="3" id="KW-1185">Reference proteome</keyword>
<feature type="transmembrane region" description="Helical" evidence="1">
    <location>
        <begin position="58"/>
        <end position="83"/>
    </location>
</feature>
<dbReference type="KEGG" id="ayw:AYWB_319"/>
<proteinExistence type="predicted"/>
<keyword evidence="1" id="KW-0472">Membrane</keyword>
<keyword evidence="1" id="KW-1133">Transmembrane helix</keyword>
<dbReference type="EMBL" id="CP000061">
    <property type="protein sequence ID" value="ABC65436.1"/>
    <property type="molecule type" value="Genomic_DNA"/>
</dbReference>
<dbReference type="HOGENOM" id="CLU_2434539_0_0_14"/>
<protein>
    <submittedName>
        <fullName evidence="2">Uncharacterized protein</fullName>
    </submittedName>
</protein>
<accession>Q2NJF7</accession>